<reference evidence="11" key="1">
    <citation type="submission" date="2022-11" db="UniProtKB">
        <authorList>
            <consortium name="WormBaseParasite"/>
        </authorList>
    </citation>
    <scope>IDENTIFICATION</scope>
</reference>
<organism evidence="10 11">
    <name type="scientific">Ditylenchus dipsaci</name>
    <dbReference type="NCBI Taxonomy" id="166011"/>
    <lineage>
        <taxon>Eukaryota</taxon>
        <taxon>Metazoa</taxon>
        <taxon>Ecdysozoa</taxon>
        <taxon>Nematoda</taxon>
        <taxon>Chromadorea</taxon>
        <taxon>Rhabditida</taxon>
        <taxon>Tylenchina</taxon>
        <taxon>Tylenchomorpha</taxon>
        <taxon>Sphaerularioidea</taxon>
        <taxon>Anguinidae</taxon>
        <taxon>Anguininae</taxon>
        <taxon>Ditylenchus</taxon>
    </lineage>
</organism>
<dbReference type="GO" id="GO:0036424">
    <property type="term" value="F:L-phosphoserine phosphatase activity"/>
    <property type="evidence" value="ECO:0007669"/>
    <property type="project" value="TreeGrafter"/>
</dbReference>
<keyword evidence="8" id="KW-0460">Magnesium</keyword>
<keyword evidence="6" id="KW-0479">Metal-binding</keyword>
<evidence type="ECO:0000256" key="4">
    <source>
        <dbReference type="ARBA" id="ARBA00015196"/>
    </source>
</evidence>
<evidence type="ECO:0000256" key="5">
    <source>
        <dbReference type="ARBA" id="ARBA00022605"/>
    </source>
</evidence>
<dbReference type="CDD" id="cd04309">
    <property type="entry name" value="HAD_PSP_eu"/>
    <property type="match status" value="1"/>
</dbReference>
<keyword evidence="9" id="KW-0718">Serine biosynthesis</keyword>
<dbReference type="AlphaFoldDB" id="A0A915EF63"/>
<dbReference type="EC" id="3.1.3.3" evidence="3"/>
<keyword evidence="7" id="KW-0378">Hydrolase</keyword>
<dbReference type="SUPFAM" id="SSF56784">
    <property type="entry name" value="HAD-like"/>
    <property type="match status" value="1"/>
</dbReference>
<evidence type="ECO:0000256" key="8">
    <source>
        <dbReference type="ARBA" id="ARBA00022842"/>
    </source>
</evidence>
<accession>A0A915EF63</accession>
<protein>
    <recommendedName>
        <fullName evidence="4">Phosphoserine phosphatase</fullName>
        <ecNumber evidence="3">3.1.3.3</ecNumber>
    </recommendedName>
</protein>
<evidence type="ECO:0000256" key="1">
    <source>
        <dbReference type="ARBA" id="ARBA00001946"/>
    </source>
</evidence>
<dbReference type="WBParaSite" id="jg5706">
    <property type="protein sequence ID" value="jg5706"/>
    <property type="gene ID" value="jg5706"/>
</dbReference>
<evidence type="ECO:0000256" key="9">
    <source>
        <dbReference type="ARBA" id="ARBA00023299"/>
    </source>
</evidence>
<evidence type="ECO:0000256" key="3">
    <source>
        <dbReference type="ARBA" id="ARBA00012640"/>
    </source>
</evidence>
<dbReference type="InterPro" id="IPR050582">
    <property type="entry name" value="HAD-like_SerB"/>
</dbReference>
<dbReference type="InterPro" id="IPR036412">
    <property type="entry name" value="HAD-like_sf"/>
</dbReference>
<evidence type="ECO:0000256" key="2">
    <source>
        <dbReference type="ARBA" id="ARBA00005135"/>
    </source>
</evidence>
<name>A0A915EF63_9BILA</name>
<dbReference type="Pfam" id="PF00702">
    <property type="entry name" value="Hydrolase"/>
    <property type="match status" value="1"/>
</dbReference>
<dbReference type="PANTHER" id="PTHR43344">
    <property type="entry name" value="PHOSPHOSERINE PHOSPHATASE"/>
    <property type="match status" value="1"/>
</dbReference>
<dbReference type="Proteomes" id="UP000887574">
    <property type="component" value="Unplaced"/>
</dbReference>
<dbReference type="GO" id="GO:0005737">
    <property type="term" value="C:cytoplasm"/>
    <property type="evidence" value="ECO:0007669"/>
    <property type="project" value="TreeGrafter"/>
</dbReference>
<dbReference type="GO" id="GO:0006564">
    <property type="term" value="P:L-serine biosynthetic process"/>
    <property type="evidence" value="ECO:0007669"/>
    <property type="project" value="UniProtKB-KW"/>
</dbReference>
<evidence type="ECO:0000256" key="7">
    <source>
        <dbReference type="ARBA" id="ARBA00022801"/>
    </source>
</evidence>
<keyword evidence="5" id="KW-0028">Amino-acid biosynthesis</keyword>
<sequence>MSNSTCLAGRSNTFSALSSPNLMTKLNFSTCRRLSSDAFDSKLAEDIRETQKLHAKVVSASQEESDRRKQRREQETRKLWKKADAVCFDVDSTVCQDEGIDQLGKFFNIGQEVAMCTDLAMSGSMPFRESMSLQLNLFRPSKDQMTQFVNSHPIQLTPGIAELIQELHRRKVDVYLVTGQYSGFDESEPTSCSGGKAKVCEQLRKKYDYKTIVMVGDGATDAEACPPADAFIGFGGNQVREPVRLLADWYVYDFKTLLEELL</sequence>
<dbReference type="PANTHER" id="PTHR43344:SF2">
    <property type="entry name" value="PHOSPHOSERINE PHOSPHATASE"/>
    <property type="match status" value="1"/>
</dbReference>
<comment type="cofactor">
    <cofactor evidence="1">
        <name>Mg(2+)</name>
        <dbReference type="ChEBI" id="CHEBI:18420"/>
    </cofactor>
</comment>
<evidence type="ECO:0000256" key="6">
    <source>
        <dbReference type="ARBA" id="ARBA00022723"/>
    </source>
</evidence>
<dbReference type="Gene3D" id="3.40.50.1000">
    <property type="entry name" value="HAD superfamily/HAD-like"/>
    <property type="match status" value="2"/>
</dbReference>
<comment type="pathway">
    <text evidence="2">Amino-acid biosynthesis; L-serine biosynthesis; L-serine from 3-phospho-D-glycerate: step 3/3.</text>
</comment>
<evidence type="ECO:0000313" key="10">
    <source>
        <dbReference type="Proteomes" id="UP000887574"/>
    </source>
</evidence>
<evidence type="ECO:0000313" key="11">
    <source>
        <dbReference type="WBParaSite" id="jg5706"/>
    </source>
</evidence>
<dbReference type="InterPro" id="IPR023214">
    <property type="entry name" value="HAD_sf"/>
</dbReference>
<proteinExistence type="predicted"/>
<dbReference type="GO" id="GO:0000287">
    <property type="term" value="F:magnesium ion binding"/>
    <property type="evidence" value="ECO:0007669"/>
    <property type="project" value="TreeGrafter"/>
</dbReference>
<keyword evidence="10" id="KW-1185">Reference proteome</keyword>